<keyword evidence="2" id="KW-1185">Reference proteome</keyword>
<proteinExistence type="predicted"/>
<dbReference type="Ensembl" id="ENSSOCT00000002969.1">
    <property type="protein sequence ID" value="ENSSOCP00000002901.1"/>
    <property type="gene ID" value="ENSSOCG00000002242.1"/>
</dbReference>
<name>A0A8D0EKS8_STROC</name>
<accession>A0A8D0EKS8</accession>
<reference evidence="1" key="2">
    <citation type="submission" date="2025-09" db="UniProtKB">
        <authorList>
            <consortium name="Ensembl"/>
        </authorList>
    </citation>
    <scope>IDENTIFICATION</scope>
</reference>
<organism evidence="1 2">
    <name type="scientific">Strix occidentalis caurina</name>
    <name type="common">northern spotted owl</name>
    <dbReference type="NCBI Taxonomy" id="311401"/>
    <lineage>
        <taxon>Eukaryota</taxon>
        <taxon>Metazoa</taxon>
        <taxon>Chordata</taxon>
        <taxon>Craniata</taxon>
        <taxon>Vertebrata</taxon>
        <taxon>Euteleostomi</taxon>
        <taxon>Archelosauria</taxon>
        <taxon>Archosauria</taxon>
        <taxon>Dinosauria</taxon>
        <taxon>Saurischia</taxon>
        <taxon>Theropoda</taxon>
        <taxon>Coelurosauria</taxon>
        <taxon>Aves</taxon>
        <taxon>Neognathae</taxon>
        <taxon>Neoaves</taxon>
        <taxon>Telluraves</taxon>
        <taxon>Strigiformes</taxon>
        <taxon>Strigidae</taxon>
        <taxon>Strix</taxon>
    </lineage>
</organism>
<reference evidence="1" key="1">
    <citation type="submission" date="2025-08" db="UniProtKB">
        <authorList>
            <consortium name="Ensembl"/>
        </authorList>
    </citation>
    <scope>IDENTIFICATION</scope>
</reference>
<evidence type="ECO:0000313" key="2">
    <source>
        <dbReference type="Proteomes" id="UP000694551"/>
    </source>
</evidence>
<dbReference type="AlphaFoldDB" id="A0A8D0EKS8"/>
<sequence>KMCIKFGENSFSIFIRNCYTYKMAGFLIQLQNFRPLCETVIYLSSRLQALSPGEAWLRIFD</sequence>
<evidence type="ECO:0000313" key="1">
    <source>
        <dbReference type="Ensembl" id="ENSSOCP00000002901.1"/>
    </source>
</evidence>
<dbReference type="Proteomes" id="UP000694551">
    <property type="component" value="Unplaced"/>
</dbReference>
<protein>
    <submittedName>
        <fullName evidence="1">Uncharacterized protein</fullName>
    </submittedName>
</protein>